<comment type="caution">
    <text evidence="2">The sequence shown here is derived from an EMBL/GenBank/DDBJ whole genome shotgun (WGS) entry which is preliminary data.</text>
</comment>
<keyword evidence="3" id="KW-1185">Reference proteome</keyword>
<evidence type="ECO:0000256" key="1">
    <source>
        <dbReference type="SAM" id="Phobius"/>
    </source>
</evidence>
<keyword evidence="1" id="KW-0472">Membrane</keyword>
<dbReference type="RefSeq" id="WP_190886137.1">
    <property type="nucleotide sequence ID" value="NZ_JACWZY010000004.1"/>
</dbReference>
<dbReference type="Proteomes" id="UP000598820">
    <property type="component" value="Unassembled WGS sequence"/>
</dbReference>
<dbReference type="AlphaFoldDB" id="A0A927ATI0"/>
<name>A0A927ATI0_9BACT</name>
<keyword evidence="1" id="KW-0812">Transmembrane</keyword>
<evidence type="ECO:0000313" key="3">
    <source>
        <dbReference type="Proteomes" id="UP000598820"/>
    </source>
</evidence>
<sequence>MNNSTDQQLQEFLDAQQRNEQAQLPTTFNQEDVATYKRLFEELTHEPPDTYLSFSFSNKVTRQIQRQTMDRSERNAFLIYGMSVLFMIFVAGFVLINAPGATFEKSISRLALPVVLLLFGLGFIQWADYRLLKRSRRQKF</sequence>
<evidence type="ECO:0000313" key="2">
    <source>
        <dbReference type="EMBL" id="MBD2700272.1"/>
    </source>
</evidence>
<keyword evidence="1" id="KW-1133">Transmembrane helix</keyword>
<protein>
    <submittedName>
        <fullName evidence="2">Uncharacterized protein</fullName>
    </submittedName>
</protein>
<accession>A0A927ATI0</accession>
<feature type="transmembrane region" description="Helical" evidence="1">
    <location>
        <begin position="110"/>
        <end position="129"/>
    </location>
</feature>
<dbReference type="EMBL" id="JACWZY010000004">
    <property type="protein sequence ID" value="MBD2700272.1"/>
    <property type="molecule type" value="Genomic_DNA"/>
</dbReference>
<feature type="transmembrane region" description="Helical" evidence="1">
    <location>
        <begin position="76"/>
        <end position="98"/>
    </location>
</feature>
<reference evidence="2" key="1">
    <citation type="submission" date="2020-09" db="EMBL/GenBank/DDBJ databases">
        <authorList>
            <person name="Kim M.K."/>
        </authorList>
    </citation>
    <scope>NUCLEOTIDE SEQUENCE</scope>
    <source>
        <strain evidence="2">BT702</strain>
    </source>
</reference>
<proteinExistence type="predicted"/>
<gene>
    <name evidence="2" type="ORF">IC229_06485</name>
</gene>
<organism evidence="2 3">
    <name type="scientific">Spirosoma profusum</name>
    <dbReference type="NCBI Taxonomy" id="2771354"/>
    <lineage>
        <taxon>Bacteria</taxon>
        <taxon>Pseudomonadati</taxon>
        <taxon>Bacteroidota</taxon>
        <taxon>Cytophagia</taxon>
        <taxon>Cytophagales</taxon>
        <taxon>Cytophagaceae</taxon>
        <taxon>Spirosoma</taxon>
    </lineage>
</organism>